<reference evidence="2" key="1">
    <citation type="submission" date="2022-11" db="UniProtKB">
        <authorList>
            <consortium name="WormBaseParasite"/>
        </authorList>
    </citation>
    <scope>IDENTIFICATION</scope>
</reference>
<name>A0A915KDQ0_ROMCU</name>
<protein>
    <submittedName>
        <fullName evidence="2">Uncharacterized protein</fullName>
    </submittedName>
</protein>
<sequence>MQDELTSYMVNRDLTYCVVKIKKTDYTSTTFQDRKTTYCIKCGYQNCKKYSTRELFAGVLHSRTLCGSINRTKPQCGGGLPPTKFFSGYG</sequence>
<keyword evidence="1" id="KW-1185">Reference proteome</keyword>
<accession>A0A915KDQ0</accession>
<proteinExistence type="predicted"/>
<dbReference type="WBParaSite" id="nRc.2.0.1.t36837-RA">
    <property type="protein sequence ID" value="nRc.2.0.1.t36837-RA"/>
    <property type="gene ID" value="nRc.2.0.1.g36837"/>
</dbReference>
<organism evidence="1 2">
    <name type="scientific">Romanomermis culicivorax</name>
    <name type="common">Nematode worm</name>
    <dbReference type="NCBI Taxonomy" id="13658"/>
    <lineage>
        <taxon>Eukaryota</taxon>
        <taxon>Metazoa</taxon>
        <taxon>Ecdysozoa</taxon>
        <taxon>Nematoda</taxon>
        <taxon>Enoplea</taxon>
        <taxon>Dorylaimia</taxon>
        <taxon>Mermithida</taxon>
        <taxon>Mermithoidea</taxon>
        <taxon>Mermithidae</taxon>
        <taxon>Romanomermis</taxon>
    </lineage>
</organism>
<evidence type="ECO:0000313" key="2">
    <source>
        <dbReference type="WBParaSite" id="nRc.2.0.1.t36837-RA"/>
    </source>
</evidence>
<dbReference type="Proteomes" id="UP000887565">
    <property type="component" value="Unplaced"/>
</dbReference>
<dbReference type="AlphaFoldDB" id="A0A915KDQ0"/>
<evidence type="ECO:0000313" key="1">
    <source>
        <dbReference type="Proteomes" id="UP000887565"/>
    </source>
</evidence>